<comment type="caution">
    <text evidence="2">The sequence shown here is derived from an EMBL/GenBank/DDBJ whole genome shotgun (WGS) entry which is preliminary data.</text>
</comment>
<name>A0ABU7L617_9NOCA</name>
<feature type="domain" description="Bacterial bifunctional deaminase-reductase C-terminal" evidence="1">
    <location>
        <begin position="3"/>
        <end position="180"/>
    </location>
</feature>
<dbReference type="PANTHER" id="PTHR38011">
    <property type="entry name" value="DIHYDROFOLATE REDUCTASE FAMILY PROTEIN (AFU_ORTHOLOGUE AFUA_8G06820)"/>
    <property type="match status" value="1"/>
</dbReference>
<dbReference type="EMBL" id="JAUTXY010000002">
    <property type="protein sequence ID" value="MEE2057000.1"/>
    <property type="molecule type" value="Genomic_DNA"/>
</dbReference>
<reference evidence="2 3" key="1">
    <citation type="submission" date="2023-07" db="EMBL/GenBank/DDBJ databases">
        <authorList>
            <person name="Girao M."/>
            <person name="Carvalho M.F."/>
        </authorList>
    </citation>
    <scope>NUCLEOTIDE SEQUENCE [LARGE SCALE GENOMIC DNA]</scope>
    <source>
        <strain evidence="2 3">YIM65754</strain>
    </source>
</reference>
<organism evidence="2 3">
    <name type="scientific">Rhodococcus artemisiae</name>
    <dbReference type="NCBI Taxonomy" id="714159"/>
    <lineage>
        <taxon>Bacteria</taxon>
        <taxon>Bacillati</taxon>
        <taxon>Actinomycetota</taxon>
        <taxon>Actinomycetes</taxon>
        <taxon>Mycobacteriales</taxon>
        <taxon>Nocardiaceae</taxon>
        <taxon>Rhodococcus</taxon>
    </lineage>
</organism>
<keyword evidence="3" id="KW-1185">Reference proteome</keyword>
<dbReference type="InterPro" id="IPR050765">
    <property type="entry name" value="Riboflavin_Biosynth_HTPR"/>
</dbReference>
<dbReference type="Pfam" id="PF01872">
    <property type="entry name" value="RibD_C"/>
    <property type="match status" value="1"/>
</dbReference>
<dbReference type="InterPro" id="IPR002734">
    <property type="entry name" value="RibDG_C"/>
</dbReference>
<evidence type="ECO:0000313" key="3">
    <source>
        <dbReference type="Proteomes" id="UP001336020"/>
    </source>
</evidence>
<evidence type="ECO:0000313" key="2">
    <source>
        <dbReference type="EMBL" id="MEE2057000.1"/>
    </source>
</evidence>
<dbReference type="RefSeq" id="WP_330132646.1">
    <property type="nucleotide sequence ID" value="NZ_JAUTXY010000002.1"/>
</dbReference>
<dbReference type="SUPFAM" id="SSF53597">
    <property type="entry name" value="Dihydrofolate reductase-like"/>
    <property type="match status" value="1"/>
</dbReference>
<dbReference type="Proteomes" id="UP001336020">
    <property type="component" value="Unassembled WGS sequence"/>
</dbReference>
<dbReference type="Gene3D" id="3.40.430.10">
    <property type="entry name" value="Dihydrofolate Reductase, subunit A"/>
    <property type="match status" value="1"/>
</dbReference>
<gene>
    <name evidence="2" type="ORF">Q7514_05590</name>
</gene>
<sequence length="187" mass="21194">MRKLVYYAAVSLDGYIAGPEGEFEFYPMSDDMSWIRERYPESIPTELRSQIDMPTDTPNQAWDTVLMGRSTYQAGGMTSPYAHMKQYVFSRTLEPVDNPQVEVVDTDPVELVRTLKGQEGLDIWLCGGGNLAGQLVDEIDRLMFKSYPVIAGGGISALAGNFRPTQFRVVRRREFDSGMQLTWFDRT</sequence>
<evidence type="ECO:0000259" key="1">
    <source>
        <dbReference type="Pfam" id="PF01872"/>
    </source>
</evidence>
<protein>
    <submittedName>
        <fullName evidence="2">Dihydrofolate reductase family protein</fullName>
    </submittedName>
</protein>
<dbReference type="InterPro" id="IPR024072">
    <property type="entry name" value="DHFR-like_dom_sf"/>
</dbReference>
<accession>A0ABU7L617</accession>
<proteinExistence type="predicted"/>
<dbReference type="PANTHER" id="PTHR38011:SF11">
    <property type="entry name" value="2,5-DIAMINO-6-RIBOSYLAMINO-4(3H)-PYRIMIDINONE 5'-PHOSPHATE REDUCTASE"/>
    <property type="match status" value="1"/>
</dbReference>